<comment type="caution">
    <text evidence="1">The sequence shown here is derived from an EMBL/GenBank/DDBJ whole genome shotgun (WGS) entry which is preliminary data.</text>
</comment>
<evidence type="ECO:0000313" key="1">
    <source>
        <dbReference type="EMBL" id="KAJ1113035.1"/>
    </source>
</evidence>
<gene>
    <name evidence="1" type="ORF">NDU88_001295</name>
</gene>
<dbReference type="EMBL" id="JANPWB010000012">
    <property type="protein sequence ID" value="KAJ1113035.1"/>
    <property type="molecule type" value="Genomic_DNA"/>
</dbReference>
<dbReference type="Proteomes" id="UP001066276">
    <property type="component" value="Chromosome 8"/>
</dbReference>
<dbReference type="AlphaFoldDB" id="A0AAV7NDT5"/>
<evidence type="ECO:0000313" key="2">
    <source>
        <dbReference type="Proteomes" id="UP001066276"/>
    </source>
</evidence>
<accession>A0AAV7NDT5</accession>
<protein>
    <submittedName>
        <fullName evidence="1">Uncharacterized protein</fullName>
    </submittedName>
</protein>
<keyword evidence="2" id="KW-1185">Reference proteome</keyword>
<name>A0AAV7NDT5_PLEWA</name>
<proteinExistence type="predicted"/>
<reference evidence="1" key="1">
    <citation type="journal article" date="2022" name="bioRxiv">
        <title>Sequencing and chromosome-scale assembly of the giantPleurodeles waltlgenome.</title>
        <authorList>
            <person name="Brown T."/>
            <person name="Elewa A."/>
            <person name="Iarovenko S."/>
            <person name="Subramanian E."/>
            <person name="Araus A.J."/>
            <person name="Petzold A."/>
            <person name="Susuki M."/>
            <person name="Suzuki K.-i.T."/>
            <person name="Hayashi T."/>
            <person name="Toyoda A."/>
            <person name="Oliveira C."/>
            <person name="Osipova E."/>
            <person name="Leigh N.D."/>
            <person name="Simon A."/>
            <person name="Yun M.H."/>
        </authorList>
    </citation>
    <scope>NUCLEOTIDE SEQUENCE</scope>
    <source>
        <strain evidence="1">20211129_DDA</strain>
        <tissue evidence="1">Liver</tissue>
    </source>
</reference>
<organism evidence="1 2">
    <name type="scientific">Pleurodeles waltl</name>
    <name type="common">Iberian ribbed newt</name>
    <dbReference type="NCBI Taxonomy" id="8319"/>
    <lineage>
        <taxon>Eukaryota</taxon>
        <taxon>Metazoa</taxon>
        <taxon>Chordata</taxon>
        <taxon>Craniata</taxon>
        <taxon>Vertebrata</taxon>
        <taxon>Euteleostomi</taxon>
        <taxon>Amphibia</taxon>
        <taxon>Batrachia</taxon>
        <taxon>Caudata</taxon>
        <taxon>Salamandroidea</taxon>
        <taxon>Salamandridae</taxon>
        <taxon>Pleurodelinae</taxon>
        <taxon>Pleurodeles</taxon>
    </lineage>
</organism>
<sequence>MAGSFSFLLSIVQLSNPIDPGWDTLSLGALFVPETEPEARARKAVSGYALGAAPGAFLSAASGRGKVQDYMEGRASPLAAFRVRVLALRSGVQNRGGRGHKAAPSLRVRHLAQDLEVNY</sequence>